<sequence length="56" mass="6058">MSLFAGLDISVKTTAICVLDNNGKVLLETTVESDPHAIADCLCGFDESFERIILDI</sequence>
<keyword evidence="2" id="KW-1185">Reference proteome</keyword>
<dbReference type="EMBL" id="JACGXN010000003">
    <property type="protein sequence ID" value="MBA8878922.1"/>
    <property type="molecule type" value="Genomic_DNA"/>
</dbReference>
<proteinExistence type="predicted"/>
<dbReference type="Proteomes" id="UP000549052">
    <property type="component" value="Unassembled WGS sequence"/>
</dbReference>
<accession>A0A839EJ72</accession>
<keyword evidence="1" id="KW-0418">Kinase</keyword>
<dbReference type="AlphaFoldDB" id="A0A839EJ72"/>
<comment type="caution">
    <text evidence="1">The sequence shown here is derived from an EMBL/GenBank/DDBJ whole genome shotgun (WGS) entry which is preliminary data.</text>
</comment>
<name>A0A839EJ72_9HYPH</name>
<protein>
    <submittedName>
        <fullName evidence="1">Putative NBD/HSP70 family sugar kinase</fullName>
    </submittedName>
</protein>
<evidence type="ECO:0000313" key="2">
    <source>
        <dbReference type="Proteomes" id="UP000549052"/>
    </source>
</evidence>
<evidence type="ECO:0000313" key="1">
    <source>
        <dbReference type="EMBL" id="MBA8878922.1"/>
    </source>
</evidence>
<organism evidence="1 2">
    <name type="scientific">Phyllobacterium myrsinacearum</name>
    <dbReference type="NCBI Taxonomy" id="28101"/>
    <lineage>
        <taxon>Bacteria</taxon>
        <taxon>Pseudomonadati</taxon>
        <taxon>Pseudomonadota</taxon>
        <taxon>Alphaproteobacteria</taxon>
        <taxon>Hyphomicrobiales</taxon>
        <taxon>Phyllobacteriaceae</taxon>
        <taxon>Phyllobacterium</taxon>
    </lineage>
</organism>
<keyword evidence="1" id="KW-0808">Transferase</keyword>
<dbReference type="GO" id="GO:0016301">
    <property type="term" value="F:kinase activity"/>
    <property type="evidence" value="ECO:0007669"/>
    <property type="project" value="UniProtKB-KW"/>
</dbReference>
<reference evidence="1 2" key="1">
    <citation type="submission" date="2020-07" db="EMBL/GenBank/DDBJ databases">
        <title>Genomic Encyclopedia of Type Strains, Phase IV (KMG-V): Genome sequencing to study the core and pangenomes of soil and plant-associated prokaryotes.</title>
        <authorList>
            <person name="Whitman W."/>
        </authorList>
    </citation>
    <scope>NUCLEOTIDE SEQUENCE [LARGE SCALE GENOMIC DNA]</scope>
    <source>
        <strain evidence="1 2">AN3</strain>
    </source>
</reference>
<gene>
    <name evidence="1" type="ORF">FHW16_002640</name>
</gene>